<sequence>MKVVFDAIVKVCYEVKLTIVESDKSSKVVQCVKEVSEGEGVTKEATIEANRDDDATETGNGESATEMKRRREGRQRWRDKDDATETTRWRLHDEDGAKETARRRRRDEDCTTKTVRQRRHNATEMGVTARRRQHSATEMGDDATTRRRWRSATVMGATARRRWCSATELRHGFDWLRLWHYELTFSNG</sequence>
<protein>
    <submittedName>
        <fullName evidence="2">Uncharacterized protein</fullName>
    </submittedName>
</protein>
<name>A0A4D6MTA2_VIGUN</name>
<feature type="compositionally biased region" description="Basic and acidic residues" evidence="1">
    <location>
        <begin position="65"/>
        <end position="111"/>
    </location>
</feature>
<feature type="compositionally biased region" description="Basic and acidic residues" evidence="1">
    <location>
        <begin position="35"/>
        <end position="53"/>
    </location>
</feature>
<accession>A0A4D6MTA2</accession>
<feature type="region of interest" description="Disordered" evidence="1">
    <location>
        <begin position="35"/>
        <end position="144"/>
    </location>
</feature>
<keyword evidence="3" id="KW-1185">Reference proteome</keyword>
<gene>
    <name evidence="2" type="ORF">DEO72_LG8g2789</name>
</gene>
<evidence type="ECO:0000256" key="1">
    <source>
        <dbReference type="SAM" id="MobiDB-lite"/>
    </source>
</evidence>
<evidence type="ECO:0000313" key="3">
    <source>
        <dbReference type="Proteomes" id="UP000501690"/>
    </source>
</evidence>
<dbReference type="Proteomes" id="UP000501690">
    <property type="component" value="Linkage Group LG8"/>
</dbReference>
<organism evidence="2 3">
    <name type="scientific">Vigna unguiculata</name>
    <name type="common">Cowpea</name>
    <dbReference type="NCBI Taxonomy" id="3917"/>
    <lineage>
        <taxon>Eukaryota</taxon>
        <taxon>Viridiplantae</taxon>
        <taxon>Streptophyta</taxon>
        <taxon>Embryophyta</taxon>
        <taxon>Tracheophyta</taxon>
        <taxon>Spermatophyta</taxon>
        <taxon>Magnoliopsida</taxon>
        <taxon>eudicotyledons</taxon>
        <taxon>Gunneridae</taxon>
        <taxon>Pentapetalae</taxon>
        <taxon>rosids</taxon>
        <taxon>fabids</taxon>
        <taxon>Fabales</taxon>
        <taxon>Fabaceae</taxon>
        <taxon>Papilionoideae</taxon>
        <taxon>50 kb inversion clade</taxon>
        <taxon>NPAAA clade</taxon>
        <taxon>indigoferoid/millettioid clade</taxon>
        <taxon>Phaseoleae</taxon>
        <taxon>Vigna</taxon>
    </lineage>
</organism>
<evidence type="ECO:0000313" key="2">
    <source>
        <dbReference type="EMBL" id="QCE04750.1"/>
    </source>
</evidence>
<reference evidence="2 3" key="1">
    <citation type="submission" date="2019-04" db="EMBL/GenBank/DDBJ databases">
        <title>An improved genome assembly and genetic linkage map for asparagus bean, Vigna unguiculata ssp. sesquipedialis.</title>
        <authorList>
            <person name="Xia Q."/>
            <person name="Zhang R."/>
            <person name="Dong Y."/>
        </authorList>
    </citation>
    <scope>NUCLEOTIDE SEQUENCE [LARGE SCALE GENOMIC DNA]</scope>
    <source>
        <tissue evidence="2">Leaf</tissue>
    </source>
</reference>
<proteinExistence type="predicted"/>
<dbReference type="EMBL" id="CP039352">
    <property type="protein sequence ID" value="QCE04750.1"/>
    <property type="molecule type" value="Genomic_DNA"/>
</dbReference>
<dbReference type="AlphaFoldDB" id="A0A4D6MTA2"/>